<accession>A0AAP5IFZ8</accession>
<reference evidence="2" key="1">
    <citation type="journal article" date="2021" name="Science">
        <title>Hunting the eagle killer: A cyanobacterial neurotoxin causes vacuolar myelinopathy.</title>
        <authorList>
            <person name="Breinlinger S."/>
            <person name="Phillips T.J."/>
            <person name="Haram B.N."/>
            <person name="Mares J."/>
            <person name="Martinez Yerena J.A."/>
            <person name="Hrouzek P."/>
            <person name="Sobotka R."/>
            <person name="Henderson W.M."/>
            <person name="Schmieder P."/>
            <person name="Williams S.M."/>
            <person name="Lauderdale J.D."/>
            <person name="Wilde H.D."/>
            <person name="Gerrin W."/>
            <person name="Kust A."/>
            <person name="Washington J.W."/>
            <person name="Wagner C."/>
            <person name="Geier B."/>
            <person name="Liebeke M."/>
            <person name="Enke H."/>
            <person name="Niedermeyer T.H.J."/>
            <person name="Wilde S.B."/>
        </authorList>
    </citation>
    <scope>NUCLEOTIDE SEQUENCE [LARGE SCALE GENOMIC DNA]</scope>
    <source>
        <strain evidence="2">Thurmond2011</strain>
    </source>
</reference>
<sequence length="239" mass="26714">MTHTKKLVKSSVLILGTVFASFFLKQTLPVHAVSVSRSSINKSTTDTRIINLAQSQNISSFQTNGNARDIEKALVNTVWVGKYRVYSVVHTTQLIIKSVATGYIGGEMVHKEISPGNEGLLRVKVAGDIITQYLVDLKGDGSFQWVDQDWTTPEQLAKISIKETRQLIRLKRFRGMEYKTASNGAPWSSNREYRLLLQGNQLTGTVAVPAPSYGSSENRSDCDFNYILTTRHTTWLKIT</sequence>
<proteinExistence type="predicted"/>
<name>A0AAP5IFZ8_9CYAN</name>
<organism evidence="1 2">
    <name type="scientific">Aetokthonos hydrillicola Thurmond2011</name>
    <dbReference type="NCBI Taxonomy" id="2712845"/>
    <lineage>
        <taxon>Bacteria</taxon>
        <taxon>Bacillati</taxon>
        <taxon>Cyanobacteriota</taxon>
        <taxon>Cyanophyceae</taxon>
        <taxon>Nostocales</taxon>
        <taxon>Hapalosiphonaceae</taxon>
        <taxon>Aetokthonos</taxon>
    </lineage>
</organism>
<gene>
    <name evidence="1" type="ORF">G7B40_031200</name>
</gene>
<evidence type="ECO:0000313" key="1">
    <source>
        <dbReference type="EMBL" id="MDR9898993.1"/>
    </source>
</evidence>
<dbReference type="Proteomes" id="UP000667802">
    <property type="component" value="Unassembled WGS sequence"/>
</dbReference>
<comment type="caution">
    <text evidence="1">The sequence shown here is derived from an EMBL/GenBank/DDBJ whole genome shotgun (WGS) entry which is preliminary data.</text>
</comment>
<evidence type="ECO:0000313" key="2">
    <source>
        <dbReference type="Proteomes" id="UP000667802"/>
    </source>
</evidence>
<dbReference type="RefSeq" id="WP_208353634.1">
    <property type="nucleotide sequence ID" value="NZ_JAALHA020000021.1"/>
</dbReference>
<dbReference type="AlphaFoldDB" id="A0AAP5IFZ8"/>
<keyword evidence="2" id="KW-1185">Reference proteome</keyword>
<dbReference type="EMBL" id="JAALHA020000021">
    <property type="protein sequence ID" value="MDR9898993.1"/>
    <property type="molecule type" value="Genomic_DNA"/>
</dbReference>
<protein>
    <submittedName>
        <fullName evidence="1">Uncharacterized protein</fullName>
    </submittedName>
</protein>